<accession>A0A6N8IZ43</accession>
<keyword evidence="2" id="KW-1133">Transmembrane helix</keyword>
<feature type="region of interest" description="Disordered" evidence="1">
    <location>
        <begin position="1"/>
        <end position="21"/>
    </location>
</feature>
<dbReference type="InterPro" id="IPR011990">
    <property type="entry name" value="TPR-like_helical_dom_sf"/>
</dbReference>
<keyword evidence="4" id="KW-1185">Reference proteome</keyword>
<evidence type="ECO:0000313" key="3">
    <source>
        <dbReference type="EMBL" id="MVQ32107.1"/>
    </source>
</evidence>
<proteinExistence type="predicted"/>
<name>A0A6N8IZ43_9BURK</name>
<gene>
    <name evidence="3" type="ORF">GON04_21790</name>
</gene>
<feature type="compositionally biased region" description="Pro residues" evidence="1">
    <location>
        <begin position="7"/>
        <end position="20"/>
    </location>
</feature>
<protein>
    <submittedName>
        <fullName evidence="3">Uncharacterized protein</fullName>
    </submittedName>
</protein>
<dbReference type="SUPFAM" id="SSF48452">
    <property type="entry name" value="TPR-like"/>
    <property type="match status" value="1"/>
</dbReference>
<comment type="caution">
    <text evidence="3">The sequence shown here is derived from an EMBL/GenBank/DDBJ whole genome shotgun (WGS) entry which is preliminary data.</text>
</comment>
<evidence type="ECO:0000256" key="1">
    <source>
        <dbReference type="SAM" id="MobiDB-lite"/>
    </source>
</evidence>
<sequence length="504" mass="54866">MNAEPSPGQPVNPSAPPIAPDEPAAAAAVGLTVPIASPWPARFWKDLRFGWARQLGVAAVVLGTLAAVGHFVGGMIGWWHAYEVTFGALHKQESVRSQKSATPGTTPPVSMVVLPLSHVGGADDEWFTDALTGDLTTELGRITNSLVIARDTAFTYKGRAADPRQVARELGVRYVVNGSARRTDQRVRLSLSIVDGEFGSQRWAQNFDFDRSELSSSFDNIAQQIARALWMEIYRSAGERASKLKPHEVEADDLAMQGWGFWFRGITPENVAGALRACEQAVAKDSRSIRGWGCVAAMSGTGRGLGFAADKDAARRQLEEATARLQQLDPNDFFAINSRVQIANMNGDWETALRIATDLADRFPSEPSGHQHQAVALLSLGRFEQSISAAERALRISRLDPRVGIWYFVIAADQFNLERYADAAENSRRSLIANPALPLSAGMLAASLVRSGRQEDGRKVLQDHLSRNPGFNAAFIQASIRSTEPDNIAGRDRMIASLREIGLP</sequence>
<keyword evidence="2" id="KW-0472">Membrane</keyword>
<dbReference type="AlphaFoldDB" id="A0A6N8IZ43"/>
<organism evidence="3 4">
    <name type="scientific">Ramlibacter pinisoli</name>
    <dbReference type="NCBI Taxonomy" id="2682844"/>
    <lineage>
        <taxon>Bacteria</taxon>
        <taxon>Pseudomonadati</taxon>
        <taxon>Pseudomonadota</taxon>
        <taxon>Betaproteobacteria</taxon>
        <taxon>Burkholderiales</taxon>
        <taxon>Comamonadaceae</taxon>
        <taxon>Ramlibacter</taxon>
    </lineage>
</organism>
<dbReference type="Proteomes" id="UP000469385">
    <property type="component" value="Unassembled WGS sequence"/>
</dbReference>
<feature type="transmembrane region" description="Helical" evidence="2">
    <location>
        <begin position="55"/>
        <end position="79"/>
    </location>
</feature>
<reference evidence="3 4" key="1">
    <citation type="submission" date="2019-12" db="EMBL/GenBank/DDBJ databases">
        <authorList>
            <person name="Huq M.A."/>
        </authorList>
    </citation>
    <scope>NUCLEOTIDE SEQUENCE [LARGE SCALE GENOMIC DNA]</scope>
    <source>
        <strain evidence="3 4">MAH-25</strain>
    </source>
</reference>
<dbReference type="EMBL" id="WSEL01000009">
    <property type="protein sequence ID" value="MVQ32107.1"/>
    <property type="molecule type" value="Genomic_DNA"/>
</dbReference>
<dbReference type="RefSeq" id="WP_157400096.1">
    <property type="nucleotide sequence ID" value="NZ_WSEL01000009.1"/>
</dbReference>
<dbReference type="Gene3D" id="1.25.40.10">
    <property type="entry name" value="Tetratricopeptide repeat domain"/>
    <property type="match status" value="1"/>
</dbReference>
<evidence type="ECO:0000313" key="4">
    <source>
        <dbReference type="Proteomes" id="UP000469385"/>
    </source>
</evidence>
<evidence type="ECO:0000256" key="2">
    <source>
        <dbReference type="SAM" id="Phobius"/>
    </source>
</evidence>
<keyword evidence="2" id="KW-0812">Transmembrane</keyword>